<comment type="caution">
    <text evidence="1">The sequence shown here is derived from an EMBL/GenBank/DDBJ whole genome shotgun (WGS) entry which is preliminary data.</text>
</comment>
<proteinExistence type="predicted"/>
<dbReference type="Proteomes" id="UP000799441">
    <property type="component" value="Unassembled WGS sequence"/>
</dbReference>
<evidence type="ECO:0000313" key="1">
    <source>
        <dbReference type="EMBL" id="KAF2716670.1"/>
    </source>
</evidence>
<sequence length="186" mass="21418">MFTLSTSEPTPQILDPLWSVQVYVTSGATATSDPNIPLKLRDIISSAVLNFLEPFRVDTYFLPGEDRDACMAHYRLEKVARAGTPFDIVPRYSDSYCSTFVIIDCRDWENAKARLTQFDPPEELRRDLDHQPYLLYDTTDTRIRMTREPEPLAPLAPGSQWTSERSLQEVIRDHTCTGDFADRRQR</sequence>
<accession>A0A9P4UL80</accession>
<reference evidence="1" key="1">
    <citation type="journal article" date="2020" name="Stud. Mycol.">
        <title>101 Dothideomycetes genomes: a test case for predicting lifestyles and emergence of pathogens.</title>
        <authorList>
            <person name="Haridas S."/>
            <person name="Albert R."/>
            <person name="Binder M."/>
            <person name="Bloem J."/>
            <person name="Labutti K."/>
            <person name="Salamov A."/>
            <person name="Andreopoulos B."/>
            <person name="Baker S."/>
            <person name="Barry K."/>
            <person name="Bills G."/>
            <person name="Bluhm B."/>
            <person name="Cannon C."/>
            <person name="Castanera R."/>
            <person name="Culley D."/>
            <person name="Daum C."/>
            <person name="Ezra D."/>
            <person name="Gonzalez J."/>
            <person name="Henrissat B."/>
            <person name="Kuo A."/>
            <person name="Liang C."/>
            <person name="Lipzen A."/>
            <person name="Lutzoni F."/>
            <person name="Magnuson J."/>
            <person name="Mondo S."/>
            <person name="Nolan M."/>
            <person name="Ohm R."/>
            <person name="Pangilinan J."/>
            <person name="Park H.-J."/>
            <person name="Ramirez L."/>
            <person name="Alfaro M."/>
            <person name="Sun H."/>
            <person name="Tritt A."/>
            <person name="Yoshinaga Y."/>
            <person name="Zwiers L.-H."/>
            <person name="Turgeon B."/>
            <person name="Goodwin S."/>
            <person name="Spatafora J."/>
            <person name="Crous P."/>
            <person name="Grigoriev I."/>
        </authorList>
    </citation>
    <scope>NUCLEOTIDE SEQUENCE</scope>
    <source>
        <strain evidence="1">CBS 116435</strain>
    </source>
</reference>
<dbReference type="AlphaFoldDB" id="A0A9P4UL80"/>
<dbReference type="EMBL" id="MU003865">
    <property type="protein sequence ID" value="KAF2716670.1"/>
    <property type="molecule type" value="Genomic_DNA"/>
</dbReference>
<name>A0A9P4UL80_9PEZI</name>
<evidence type="ECO:0000313" key="2">
    <source>
        <dbReference type="Proteomes" id="UP000799441"/>
    </source>
</evidence>
<protein>
    <submittedName>
        <fullName evidence="1">Uncharacterized protein</fullName>
    </submittedName>
</protein>
<keyword evidence="2" id="KW-1185">Reference proteome</keyword>
<dbReference type="OrthoDB" id="5228714at2759"/>
<organism evidence="1 2">
    <name type="scientific">Polychaeton citri CBS 116435</name>
    <dbReference type="NCBI Taxonomy" id="1314669"/>
    <lineage>
        <taxon>Eukaryota</taxon>
        <taxon>Fungi</taxon>
        <taxon>Dikarya</taxon>
        <taxon>Ascomycota</taxon>
        <taxon>Pezizomycotina</taxon>
        <taxon>Dothideomycetes</taxon>
        <taxon>Dothideomycetidae</taxon>
        <taxon>Capnodiales</taxon>
        <taxon>Capnodiaceae</taxon>
        <taxon>Polychaeton</taxon>
    </lineage>
</organism>
<gene>
    <name evidence="1" type="ORF">K431DRAFT_11577</name>
</gene>